<comment type="caution">
    <text evidence="1">The sequence shown here is derived from an EMBL/GenBank/DDBJ whole genome shotgun (WGS) entry which is preliminary data.</text>
</comment>
<protein>
    <submittedName>
        <fullName evidence="1">Uncharacterized protein</fullName>
    </submittedName>
</protein>
<dbReference type="Proteomes" id="UP001177021">
    <property type="component" value="Unassembled WGS sequence"/>
</dbReference>
<evidence type="ECO:0000313" key="2">
    <source>
        <dbReference type="Proteomes" id="UP001177021"/>
    </source>
</evidence>
<sequence length="1183" mass="132121">MKSVFLLFFVLVEVICCEGCWKQERETLLSLNSRLGNGLSSWVDNTDCCQWVGVECNTTTGRIAKITLQSYIGPWHLNYSDFLIFKDLKILDLSSTRLSNCTRVAQGLKNLEVINLGDNNNLDNATTILSCLDGLSSLKSLSLSGNLFDTTSSQIFQIVLEKLSSKLLHLEVLDIGYNNLTNEILPSLRGFRSLKELHMPGIGLDSDLHIQGLCAVLKNVEILDISDNNFNDTDIASPLSELSSLKKLNLQGSEITQRSIHNISKLRSLEILDLAGNNLNLWPRENHGFAWPASLQHLVLRANSLNNNILSSLNGLTRLESLDLSFNNLKGSLDICGMSTLTSLKILDFSDNQLVDFVVRKGSKSLSRLDILALDSNMINGSNLQESFKAFPSVRNLTLRQNKFKGTTLARGFRGLNNLEYLALDESSNLENEFFKSIGDLPSLKVLSMLECGINGTLPLGDWYKLKKLEELDLSYNEFVGQLPSSFVNMTLLQTLALTNNHFIGNIGPNLASFISLEYLNFEGNQFEFPISFTPFSNHSNLKFIYGNGNKVILDSHSTMKTWIPKFQLQVLQLSSITKANSIPLPNFLLYQNNLTYVDFTNCKLRGEFPNWLLENNTKLERLILPNCSFTGDFHLPSRPCLNMIGVDVSNNAITGQMFSNNISSTFPNLIHLNMSRNAIHGSIPYELSHLTSLYELDMSDNQLSGEIPHNISGDMSQLTLLRFSNNKLHGPIPLMLSRFSFVLLDGNNLSGTIPSNFFNPSNIQNLDISNNNFIGKIPSQMKNSIQLVELSMSNNHFEGSIPSELAELGSITYLDLSQNNLSGCVPSFVNSSAAFIHLSNNNLSCLSRNMFGERSSLVTLDLSNNDIINGIHGLIHELRYTGLNILLLKGNHFTGNIPKQLCHLTNLNILDLSYNNFVGEIPSCLGKMPFENKDPDASRDRFNGVIHSRGDYYNRFGKERANFTSKKRSETYTTNILIYMSGIDISHNKLNGSIPYELGNLTKIRALNMSNNFFTGKIPATFSNLVQVESLDLSFNLLSGQIPPQLSGLTSIEVFSVAHNNLSGATPERKGQFITFDESSYEGNQFLCGPPLPKSCNPSEQAPATLPNGSNMDGDDDDWMDMYVFRVSFVVAYTSILLVTATVLCINPYWRQAWFYNIDLIIPSCTRLSWFLRLIPQNNEMM</sequence>
<reference evidence="1" key="1">
    <citation type="submission" date="2023-10" db="EMBL/GenBank/DDBJ databases">
        <authorList>
            <person name="Rodriguez Cubillos JULIANA M."/>
            <person name="De Vega J."/>
        </authorList>
    </citation>
    <scope>NUCLEOTIDE SEQUENCE</scope>
</reference>
<proteinExistence type="predicted"/>
<name>A0ACB0JZ79_TRIPR</name>
<organism evidence="1 2">
    <name type="scientific">Trifolium pratense</name>
    <name type="common">Red clover</name>
    <dbReference type="NCBI Taxonomy" id="57577"/>
    <lineage>
        <taxon>Eukaryota</taxon>
        <taxon>Viridiplantae</taxon>
        <taxon>Streptophyta</taxon>
        <taxon>Embryophyta</taxon>
        <taxon>Tracheophyta</taxon>
        <taxon>Spermatophyta</taxon>
        <taxon>Magnoliopsida</taxon>
        <taxon>eudicotyledons</taxon>
        <taxon>Gunneridae</taxon>
        <taxon>Pentapetalae</taxon>
        <taxon>rosids</taxon>
        <taxon>fabids</taxon>
        <taxon>Fabales</taxon>
        <taxon>Fabaceae</taxon>
        <taxon>Papilionoideae</taxon>
        <taxon>50 kb inversion clade</taxon>
        <taxon>NPAAA clade</taxon>
        <taxon>Hologalegina</taxon>
        <taxon>IRL clade</taxon>
        <taxon>Trifolieae</taxon>
        <taxon>Trifolium</taxon>
    </lineage>
</organism>
<keyword evidence="2" id="KW-1185">Reference proteome</keyword>
<dbReference type="EMBL" id="CASHSV030000109">
    <property type="protein sequence ID" value="CAJ2649154.1"/>
    <property type="molecule type" value="Genomic_DNA"/>
</dbReference>
<accession>A0ACB0JZ79</accession>
<gene>
    <name evidence="1" type="ORF">MILVUS5_LOCUS17343</name>
</gene>
<evidence type="ECO:0000313" key="1">
    <source>
        <dbReference type="EMBL" id="CAJ2649154.1"/>
    </source>
</evidence>